<organism evidence="1">
    <name type="scientific">marine metagenome</name>
    <dbReference type="NCBI Taxonomy" id="408172"/>
    <lineage>
        <taxon>unclassified sequences</taxon>
        <taxon>metagenomes</taxon>
        <taxon>ecological metagenomes</taxon>
    </lineage>
</organism>
<protein>
    <submittedName>
        <fullName evidence="1">Uncharacterized protein</fullName>
    </submittedName>
</protein>
<proteinExistence type="predicted"/>
<dbReference type="AlphaFoldDB" id="A0A383D0N7"/>
<dbReference type="EMBL" id="UINC01213375">
    <property type="protein sequence ID" value="SVE38117.1"/>
    <property type="molecule type" value="Genomic_DNA"/>
</dbReference>
<accession>A0A383D0N7</accession>
<reference evidence="1" key="1">
    <citation type="submission" date="2018-05" db="EMBL/GenBank/DDBJ databases">
        <authorList>
            <person name="Lanie J.A."/>
            <person name="Ng W.-L."/>
            <person name="Kazmierczak K.M."/>
            <person name="Andrzejewski T.M."/>
            <person name="Davidsen T.M."/>
            <person name="Wayne K.J."/>
            <person name="Tettelin H."/>
            <person name="Glass J.I."/>
            <person name="Rusch D."/>
            <person name="Podicherti R."/>
            <person name="Tsui H.-C.T."/>
            <person name="Winkler M.E."/>
        </authorList>
    </citation>
    <scope>NUCLEOTIDE SEQUENCE</scope>
</reference>
<gene>
    <name evidence="1" type="ORF">METZ01_LOCUS490971</name>
</gene>
<evidence type="ECO:0000313" key="1">
    <source>
        <dbReference type="EMBL" id="SVE38117.1"/>
    </source>
</evidence>
<sequence length="29" mass="3267">VRFATFGSVTLLFLGPVWAEEKSEVAEPW</sequence>
<name>A0A383D0N7_9ZZZZ</name>
<feature type="non-terminal residue" evidence="1">
    <location>
        <position position="29"/>
    </location>
</feature>
<feature type="non-terminal residue" evidence="1">
    <location>
        <position position="1"/>
    </location>
</feature>